<reference evidence="6 7" key="1">
    <citation type="journal article" date="2022" name="Allergy">
        <title>Genome assembly and annotation of Periplaneta americana reveal a comprehensive cockroach allergen profile.</title>
        <authorList>
            <person name="Wang L."/>
            <person name="Xiong Q."/>
            <person name="Saelim N."/>
            <person name="Wang L."/>
            <person name="Nong W."/>
            <person name="Wan A.T."/>
            <person name="Shi M."/>
            <person name="Liu X."/>
            <person name="Cao Q."/>
            <person name="Hui J.H.L."/>
            <person name="Sookrung N."/>
            <person name="Leung T.F."/>
            <person name="Tungtrongchitr A."/>
            <person name="Tsui S.K.W."/>
        </authorList>
    </citation>
    <scope>NUCLEOTIDE SEQUENCE [LARGE SCALE GENOMIC DNA]</scope>
    <source>
        <strain evidence="6">PWHHKU_190912</strain>
    </source>
</reference>
<feature type="domain" description="L27" evidence="5">
    <location>
        <begin position="457"/>
        <end position="513"/>
    </location>
</feature>
<dbReference type="Gene3D" id="3.40.50.300">
    <property type="entry name" value="P-loop containing nucleotide triphosphate hydrolases"/>
    <property type="match status" value="1"/>
</dbReference>
<comment type="caution">
    <text evidence="6">The sequence shown here is derived from an EMBL/GenBank/DDBJ whole genome shotgun (WGS) entry which is preliminary data.</text>
</comment>
<dbReference type="Gene3D" id="2.30.42.10">
    <property type="match status" value="2"/>
</dbReference>
<proteinExistence type="predicted"/>
<dbReference type="SUPFAM" id="SSF50044">
    <property type="entry name" value="SH3-domain"/>
    <property type="match status" value="2"/>
</dbReference>
<dbReference type="PROSITE" id="PS50106">
    <property type="entry name" value="PDZ"/>
    <property type="match status" value="2"/>
</dbReference>
<dbReference type="Pfam" id="PF00595">
    <property type="entry name" value="PDZ"/>
    <property type="match status" value="2"/>
</dbReference>
<dbReference type="CDD" id="cd06798">
    <property type="entry name" value="PDZ_MPP5-like"/>
    <property type="match status" value="2"/>
</dbReference>
<dbReference type="InterPro" id="IPR050716">
    <property type="entry name" value="MAGUK"/>
</dbReference>
<evidence type="ECO:0000259" key="5">
    <source>
        <dbReference type="PROSITE" id="PS51022"/>
    </source>
</evidence>
<dbReference type="InterPro" id="IPR001478">
    <property type="entry name" value="PDZ"/>
</dbReference>
<gene>
    <name evidence="6" type="ORF">ANN_27382</name>
</gene>
<dbReference type="SUPFAM" id="SSF50156">
    <property type="entry name" value="PDZ domain-like"/>
    <property type="match status" value="2"/>
</dbReference>
<dbReference type="InterPro" id="IPR001452">
    <property type="entry name" value="SH3_domain"/>
</dbReference>
<feature type="domain" description="PDZ" evidence="4">
    <location>
        <begin position="538"/>
        <end position="620"/>
    </location>
</feature>
<feature type="domain" description="PDZ" evidence="4">
    <location>
        <begin position="111"/>
        <end position="173"/>
    </location>
</feature>
<evidence type="ECO:0008006" key="8">
    <source>
        <dbReference type="Google" id="ProtNLM"/>
    </source>
</evidence>
<dbReference type="Pfam" id="PF07653">
    <property type="entry name" value="SH3_2"/>
    <property type="match status" value="2"/>
</dbReference>
<dbReference type="InterPro" id="IPR027417">
    <property type="entry name" value="P-loop_NTPase"/>
</dbReference>
<dbReference type="InterPro" id="IPR014775">
    <property type="entry name" value="L27_C"/>
</dbReference>
<dbReference type="SMART" id="SM00228">
    <property type="entry name" value="PDZ"/>
    <property type="match status" value="2"/>
</dbReference>
<dbReference type="InterPro" id="IPR004172">
    <property type="entry name" value="L27_dom"/>
</dbReference>
<sequence>MAHHDTWFHLYTKLDTDTMKIYQRALTLMPPPQSTPTKLNSQARHFLPTPCSLPDAAELADLLTRYEFEGLLYAHDAIATQDIAIKSPLLVAAGTPSCEDDTSEHFVGEDNIKIIKIEKSNEPLGATVRNEGDAVIIGRIVRGGAAEKSGLLHEGDEVLEVNGIEMRGKSVNDHVTPSTTPARDTLMHMKAHFDYDPEEDLYIPCRELGISFQKGDVLHVISQEDPNWWQAYREGEEDQTLAGLIPSRSFQHQRESMKQTIAGDKTTKEKSKKAGTLLCAKKNPKKKKKKAPYNAAYNDGSYPLYASNTVDGKKGMDTQALPCLATVADLYLVAEHACVADYDVDEILTYEEVSLYYPRANHKRPIVLIGPPNIGRHELRQRLMEDAERFAAAIPRYGELVASLQRLQHQLKKNGLSGYSSLEAQIAAVQTLLLSPEFGRALAVHNKVQEVWSQATHSPVSTHAQTLIRDCLETLQPCSLPDAAELADLLTRYEFEGLLYAHDAIATQDIAIKSPLLVAAGTPSCEDDTSEHFVGEDNIKIIKIEKSNEPLGATVRNEGDAVIIGRIVRGGAAEKSGLLHEGDEVLEVNGIEMRGKSVNDVCDILSGMTGTLTFLIVPESTSRPPPPPARDTLMHMKAHFDYDPEEDLYIPCRELGISFQKGDVLHVISQEDPNWWQAYREGEEDQTLAGLIPSRSFQHQRESMKQTIAGDKTTKEKSKKAGTLLCAKKNPKKKKKKAPYNAAYNDGSYPLYASNTVDDYDVDEILTYEEVSLYYPRANHKRPIVLIGPPNIGRHELRQRLMEDAERFAAAIPPLHDCVPFANHVSISMKVWSLLPHVLGFCHHGELLRINRHNTVCSLIASSIRQNASYEVYEEVGCVSSDGSTRRADIIIIDRQKDKGVILDPTIRFEMHEQQPQEVCREKQVIYEHLGAQYHITHWTVFGHDPTRNFKST</sequence>
<dbReference type="Gene3D" id="2.30.30.40">
    <property type="entry name" value="SH3 Domains"/>
    <property type="match status" value="2"/>
</dbReference>
<evidence type="ECO:0000256" key="1">
    <source>
        <dbReference type="ARBA" id="ARBA00022443"/>
    </source>
</evidence>
<dbReference type="PROSITE" id="PS50002">
    <property type="entry name" value="SH3"/>
    <property type="match status" value="2"/>
</dbReference>
<dbReference type="EMBL" id="JAJSOF020000041">
    <property type="protein sequence ID" value="KAJ4425759.1"/>
    <property type="molecule type" value="Genomic_DNA"/>
</dbReference>
<evidence type="ECO:0000259" key="3">
    <source>
        <dbReference type="PROSITE" id="PS50002"/>
    </source>
</evidence>
<evidence type="ECO:0000313" key="6">
    <source>
        <dbReference type="EMBL" id="KAJ4425759.1"/>
    </source>
</evidence>
<protein>
    <recommendedName>
        <fullName evidence="8">MAGUK p55 subfamily member 5</fullName>
    </recommendedName>
</protein>
<dbReference type="SMART" id="SM00326">
    <property type="entry name" value="SH3"/>
    <property type="match status" value="2"/>
</dbReference>
<feature type="domain" description="SH3" evidence="3">
    <location>
        <begin position="184"/>
        <end position="255"/>
    </location>
</feature>
<dbReference type="Pfam" id="PF02828">
    <property type="entry name" value="L27"/>
    <property type="match status" value="1"/>
</dbReference>
<dbReference type="SUPFAM" id="SSF101288">
    <property type="entry name" value="L27 domain"/>
    <property type="match status" value="1"/>
</dbReference>
<keyword evidence="1 2" id="KW-0728">SH3 domain</keyword>
<dbReference type="Gene3D" id="1.10.287.650">
    <property type="entry name" value="L27 domain"/>
    <property type="match status" value="1"/>
</dbReference>
<dbReference type="InterPro" id="IPR035601">
    <property type="entry name" value="MPP5_SH3"/>
</dbReference>
<dbReference type="InterPro" id="IPR036892">
    <property type="entry name" value="L27_dom_sf"/>
</dbReference>
<evidence type="ECO:0000256" key="2">
    <source>
        <dbReference type="PROSITE-ProRule" id="PRU00192"/>
    </source>
</evidence>
<dbReference type="CDD" id="cd12036">
    <property type="entry name" value="SH3_MPP5"/>
    <property type="match status" value="2"/>
</dbReference>
<feature type="domain" description="SH3" evidence="3">
    <location>
        <begin position="631"/>
        <end position="702"/>
    </location>
</feature>
<dbReference type="Gene3D" id="1.20.1270.460">
    <property type="match status" value="1"/>
</dbReference>
<dbReference type="PANTHER" id="PTHR23122">
    <property type="entry name" value="MEMBRANE-ASSOCIATED GUANYLATE KINASE MAGUK"/>
    <property type="match status" value="1"/>
</dbReference>
<organism evidence="6 7">
    <name type="scientific">Periplaneta americana</name>
    <name type="common">American cockroach</name>
    <name type="synonym">Blatta americana</name>
    <dbReference type="NCBI Taxonomy" id="6978"/>
    <lineage>
        <taxon>Eukaryota</taxon>
        <taxon>Metazoa</taxon>
        <taxon>Ecdysozoa</taxon>
        <taxon>Arthropoda</taxon>
        <taxon>Hexapoda</taxon>
        <taxon>Insecta</taxon>
        <taxon>Pterygota</taxon>
        <taxon>Neoptera</taxon>
        <taxon>Polyneoptera</taxon>
        <taxon>Dictyoptera</taxon>
        <taxon>Blattodea</taxon>
        <taxon>Blattoidea</taxon>
        <taxon>Blattidae</taxon>
        <taxon>Blattinae</taxon>
        <taxon>Periplaneta</taxon>
    </lineage>
</organism>
<name>A0ABQ8RVL2_PERAM</name>
<dbReference type="PROSITE" id="PS51022">
    <property type="entry name" value="L27"/>
    <property type="match status" value="1"/>
</dbReference>
<dbReference type="Proteomes" id="UP001148838">
    <property type="component" value="Unassembled WGS sequence"/>
</dbReference>
<evidence type="ECO:0000313" key="7">
    <source>
        <dbReference type="Proteomes" id="UP001148838"/>
    </source>
</evidence>
<accession>A0ABQ8RVL2</accession>
<keyword evidence="7" id="KW-1185">Reference proteome</keyword>
<dbReference type="InterPro" id="IPR036028">
    <property type="entry name" value="SH3-like_dom_sf"/>
</dbReference>
<dbReference type="InterPro" id="IPR036034">
    <property type="entry name" value="PDZ_sf"/>
</dbReference>
<evidence type="ECO:0000259" key="4">
    <source>
        <dbReference type="PROSITE" id="PS50106"/>
    </source>
</evidence>